<evidence type="ECO:0000313" key="19">
    <source>
        <dbReference type="Proteomes" id="UP000463138"/>
    </source>
</evidence>
<dbReference type="InterPro" id="IPR005467">
    <property type="entry name" value="His_kinase_dom"/>
</dbReference>
<dbReference type="PANTHER" id="PTHR45436:SF15">
    <property type="entry name" value="SENSOR HISTIDINE KINASE CUSS"/>
    <property type="match status" value="1"/>
</dbReference>
<keyword evidence="11 15" id="KW-0067">ATP-binding</keyword>
<dbReference type="Proteomes" id="UP000463138">
    <property type="component" value="Unassembled WGS sequence"/>
</dbReference>
<dbReference type="GO" id="GO:0005886">
    <property type="term" value="C:plasma membrane"/>
    <property type="evidence" value="ECO:0007669"/>
    <property type="project" value="UniProtKB-SubCell"/>
</dbReference>
<dbReference type="InterPro" id="IPR003660">
    <property type="entry name" value="HAMP_dom"/>
</dbReference>
<feature type="transmembrane region" description="Helical" evidence="15">
    <location>
        <begin position="12"/>
        <end position="33"/>
    </location>
</feature>
<dbReference type="EMBL" id="QOVF01000002">
    <property type="protein sequence ID" value="KAA0695268.1"/>
    <property type="molecule type" value="Genomic_DNA"/>
</dbReference>
<dbReference type="SMART" id="SM00304">
    <property type="entry name" value="HAMP"/>
    <property type="match status" value="1"/>
</dbReference>
<comment type="caution">
    <text evidence="18">The sequence shown here is derived from an EMBL/GenBank/DDBJ whole genome shotgun (WGS) entry which is preliminary data.</text>
</comment>
<keyword evidence="4 15" id="KW-1003">Cell membrane</keyword>
<proteinExistence type="predicted"/>
<dbReference type="GO" id="GO:0005524">
    <property type="term" value="F:ATP binding"/>
    <property type="evidence" value="ECO:0007669"/>
    <property type="project" value="UniProtKB-KW"/>
</dbReference>
<feature type="domain" description="HAMP" evidence="17">
    <location>
        <begin position="187"/>
        <end position="240"/>
    </location>
</feature>
<dbReference type="SMART" id="SM00388">
    <property type="entry name" value="HisKA"/>
    <property type="match status" value="1"/>
</dbReference>
<dbReference type="SUPFAM" id="SSF158472">
    <property type="entry name" value="HAMP domain-like"/>
    <property type="match status" value="1"/>
</dbReference>
<accession>A0A7V7KWK3</accession>
<comment type="function">
    <text evidence="15">Member of a two-component regulatory system.</text>
</comment>
<dbReference type="Gene3D" id="1.10.287.130">
    <property type="match status" value="1"/>
</dbReference>
<dbReference type="InterPro" id="IPR004358">
    <property type="entry name" value="Sig_transdc_His_kin-like_C"/>
</dbReference>
<evidence type="ECO:0000259" key="17">
    <source>
        <dbReference type="PROSITE" id="PS50885"/>
    </source>
</evidence>
<evidence type="ECO:0000256" key="13">
    <source>
        <dbReference type="ARBA" id="ARBA00023012"/>
    </source>
</evidence>
<dbReference type="Pfam" id="PF00512">
    <property type="entry name" value="HisKA"/>
    <property type="match status" value="1"/>
</dbReference>
<dbReference type="InterPro" id="IPR003594">
    <property type="entry name" value="HATPase_dom"/>
</dbReference>
<evidence type="ECO:0000256" key="7">
    <source>
        <dbReference type="ARBA" id="ARBA00022679"/>
    </source>
</evidence>
<reference evidence="18 19" key="1">
    <citation type="submission" date="2018-07" db="EMBL/GenBank/DDBJ databases">
        <title>Pseudomonas laoshanensis sp. nov., isolated from soil.</title>
        <authorList>
            <person name="Sun J."/>
            <person name="Yu L."/>
            <person name="Wang M."/>
            <person name="Zhang C."/>
        </authorList>
    </citation>
    <scope>NUCLEOTIDE SEQUENCE [LARGE SCALE GENOMIC DNA]</scope>
    <source>
        <strain evidence="18 19">Y22</strain>
    </source>
</reference>
<evidence type="ECO:0000256" key="3">
    <source>
        <dbReference type="ARBA" id="ARBA00004533"/>
    </source>
</evidence>
<evidence type="ECO:0000256" key="8">
    <source>
        <dbReference type="ARBA" id="ARBA00022692"/>
    </source>
</evidence>
<dbReference type="InterPro" id="IPR003661">
    <property type="entry name" value="HisK_dim/P_dom"/>
</dbReference>
<protein>
    <recommendedName>
        <fullName evidence="15">Sensor protein</fullName>
        <ecNumber evidence="15">2.7.13.3</ecNumber>
    </recommendedName>
</protein>
<dbReference type="Gene3D" id="3.30.565.10">
    <property type="entry name" value="Histidine kinase-like ATPase, C-terminal domain"/>
    <property type="match status" value="1"/>
</dbReference>
<dbReference type="SUPFAM" id="SSF55874">
    <property type="entry name" value="ATPase domain of HSP90 chaperone/DNA topoisomerase II/histidine kinase"/>
    <property type="match status" value="1"/>
</dbReference>
<dbReference type="CDD" id="cd00075">
    <property type="entry name" value="HATPase"/>
    <property type="match status" value="1"/>
</dbReference>
<keyword evidence="8 15" id="KW-0812">Transmembrane</keyword>
<dbReference type="PROSITE" id="PS50109">
    <property type="entry name" value="HIS_KIN"/>
    <property type="match status" value="1"/>
</dbReference>
<comment type="subcellular location">
    <subcellularLocation>
        <location evidence="3 15">Cell inner membrane</location>
    </subcellularLocation>
    <subcellularLocation>
        <location evidence="2">Membrane</location>
        <topology evidence="2">Multi-pass membrane protein</topology>
    </subcellularLocation>
</comment>
<evidence type="ECO:0000256" key="1">
    <source>
        <dbReference type="ARBA" id="ARBA00000085"/>
    </source>
</evidence>
<name>A0A7V7KWK3_9GAMM</name>
<evidence type="ECO:0000256" key="4">
    <source>
        <dbReference type="ARBA" id="ARBA00022475"/>
    </source>
</evidence>
<evidence type="ECO:0000256" key="15">
    <source>
        <dbReference type="RuleBase" id="RU364088"/>
    </source>
</evidence>
<evidence type="ECO:0000259" key="16">
    <source>
        <dbReference type="PROSITE" id="PS50109"/>
    </source>
</evidence>
<dbReference type="CDD" id="cd00082">
    <property type="entry name" value="HisKA"/>
    <property type="match status" value="1"/>
</dbReference>
<gene>
    <name evidence="18" type="ORF">DT594_10585</name>
</gene>
<dbReference type="PANTHER" id="PTHR45436">
    <property type="entry name" value="SENSOR HISTIDINE KINASE YKOH"/>
    <property type="match status" value="1"/>
</dbReference>
<dbReference type="SUPFAM" id="SSF47384">
    <property type="entry name" value="Homodimeric domain of signal transducing histidine kinase"/>
    <property type="match status" value="1"/>
</dbReference>
<dbReference type="CDD" id="cd06225">
    <property type="entry name" value="HAMP"/>
    <property type="match status" value="1"/>
</dbReference>
<dbReference type="InterPro" id="IPR036890">
    <property type="entry name" value="HATPase_C_sf"/>
</dbReference>
<keyword evidence="6" id="KW-0597">Phosphoprotein</keyword>
<evidence type="ECO:0000256" key="14">
    <source>
        <dbReference type="ARBA" id="ARBA00023136"/>
    </source>
</evidence>
<dbReference type="Pfam" id="PF00672">
    <property type="entry name" value="HAMP"/>
    <property type="match status" value="1"/>
</dbReference>
<dbReference type="GO" id="GO:0000155">
    <property type="term" value="F:phosphorelay sensor kinase activity"/>
    <property type="evidence" value="ECO:0007669"/>
    <property type="project" value="InterPro"/>
</dbReference>
<keyword evidence="10 15" id="KW-0418">Kinase</keyword>
<evidence type="ECO:0000256" key="12">
    <source>
        <dbReference type="ARBA" id="ARBA00022989"/>
    </source>
</evidence>
<feature type="domain" description="Histidine kinase" evidence="16">
    <location>
        <begin position="248"/>
        <end position="462"/>
    </location>
</feature>
<dbReference type="EC" id="2.7.13.3" evidence="15"/>
<feature type="transmembrane region" description="Helical" evidence="15">
    <location>
        <begin position="167"/>
        <end position="186"/>
    </location>
</feature>
<dbReference type="PROSITE" id="PS50885">
    <property type="entry name" value="HAMP"/>
    <property type="match status" value="1"/>
</dbReference>
<dbReference type="SMART" id="SM00387">
    <property type="entry name" value="HATPase_c"/>
    <property type="match status" value="1"/>
</dbReference>
<evidence type="ECO:0000313" key="18">
    <source>
        <dbReference type="EMBL" id="KAA0695268.1"/>
    </source>
</evidence>
<dbReference type="RefSeq" id="WP_096347178.1">
    <property type="nucleotide sequence ID" value="NZ_QOVF01000002.1"/>
</dbReference>
<evidence type="ECO:0000256" key="11">
    <source>
        <dbReference type="ARBA" id="ARBA00022840"/>
    </source>
</evidence>
<keyword evidence="14 15" id="KW-0472">Membrane</keyword>
<dbReference type="InterPro" id="IPR006290">
    <property type="entry name" value="CztS_silS_copS"/>
</dbReference>
<dbReference type="NCBIfam" id="TIGR01386">
    <property type="entry name" value="cztS_silS_copS"/>
    <property type="match status" value="1"/>
</dbReference>
<dbReference type="OrthoDB" id="5561773at2"/>
<keyword evidence="19" id="KW-1185">Reference proteome</keyword>
<dbReference type="AlphaFoldDB" id="A0A7V7KWK3"/>
<comment type="catalytic activity">
    <reaction evidence="1 15">
        <text>ATP + protein L-histidine = ADP + protein N-phospho-L-histidine.</text>
        <dbReference type="EC" id="2.7.13.3"/>
    </reaction>
</comment>
<dbReference type="InterPro" id="IPR050428">
    <property type="entry name" value="TCS_sensor_his_kinase"/>
</dbReference>
<keyword evidence="9 15" id="KW-0547">Nucleotide-binding</keyword>
<dbReference type="Gene3D" id="6.10.340.10">
    <property type="match status" value="1"/>
</dbReference>
<evidence type="ECO:0000256" key="6">
    <source>
        <dbReference type="ARBA" id="ARBA00022553"/>
    </source>
</evidence>
<keyword evidence="5 15" id="KW-0997">Cell inner membrane</keyword>
<evidence type="ECO:0000256" key="2">
    <source>
        <dbReference type="ARBA" id="ARBA00004141"/>
    </source>
</evidence>
<sequence>MKPPSLSLRLGLSVSLMGAALIVILAALTYAVLDHQLDSIAKNNLDGKLGQVEHSLNADMTAHALLQHPHALLDMVMGHDNLSLNIATLQPRSTVLLALGDKSAARYLSGIPVSDNSRLTEWSDAEGVDYLTVSKIISLKDGNAVKVLLTVDRSEDSTLLEMYLKSALLFLPALLALIGFGAWWIVQRGLAPLRRFRHIASLVSTQDLTHRISVDKLPQELSELAHAINFMLHRLDDGVQQLSQFSDDLAHELRSPIANLMGKAQVTLSKKRPPEEYKAVLECCTEELERVSRIVSDMLFLAQTNHPATLIPFEPIRLEQEVARLTDLFSIPAEEKQIRLNINGMGTILGDRLMIQRAISNLLSNAIRHSPTESDVHLTIERRQEIISLSVSNPGEGIAAEHLPHLFERFYRVDPSRSRSEGGTGLGLAIICSIMSLHGGSAEVSSTPGGITVFSLNFPIVEQKQPVK</sequence>
<dbReference type="PRINTS" id="PR00344">
    <property type="entry name" value="BCTRLSENSOR"/>
</dbReference>
<dbReference type="Pfam" id="PF02518">
    <property type="entry name" value="HATPase_c"/>
    <property type="match status" value="1"/>
</dbReference>
<evidence type="ECO:0000256" key="9">
    <source>
        <dbReference type="ARBA" id="ARBA00022741"/>
    </source>
</evidence>
<organism evidence="18 19">
    <name type="scientific">Halopseudomonas laoshanensis</name>
    <dbReference type="NCBI Taxonomy" id="2268758"/>
    <lineage>
        <taxon>Bacteria</taxon>
        <taxon>Pseudomonadati</taxon>
        <taxon>Pseudomonadota</taxon>
        <taxon>Gammaproteobacteria</taxon>
        <taxon>Pseudomonadales</taxon>
        <taxon>Pseudomonadaceae</taxon>
        <taxon>Halopseudomonas</taxon>
    </lineage>
</organism>
<dbReference type="FunFam" id="3.30.565.10:FF:000006">
    <property type="entry name" value="Sensor histidine kinase WalK"/>
    <property type="match status" value="1"/>
</dbReference>
<keyword evidence="7 15" id="KW-0808">Transferase</keyword>
<evidence type="ECO:0000256" key="5">
    <source>
        <dbReference type="ARBA" id="ARBA00022519"/>
    </source>
</evidence>
<keyword evidence="13 15" id="KW-0902">Two-component regulatory system</keyword>
<dbReference type="InterPro" id="IPR036097">
    <property type="entry name" value="HisK_dim/P_sf"/>
</dbReference>
<evidence type="ECO:0000256" key="10">
    <source>
        <dbReference type="ARBA" id="ARBA00022777"/>
    </source>
</evidence>
<keyword evidence="12 15" id="KW-1133">Transmembrane helix</keyword>